<name>A0A834ANV0_9CHIR</name>
<protein>
    <submittedName>
        <fullName evidence="2">Uncharacterized protein</fullName>
    </submittedName>
</protein>
<feature type="region of interest" description="Disordered" evidence="1">
    <location>
        <begin position="98"/>
        <end position="176"/>
    </location>
</feature>
<sequence>MVAFSQFGKTVSVVIKDADSGVRHPGPNPALPTVCCETRITGGWSSVTGTKLSNAAAVSLGTIAFLWYHLKLLLRIHPKLLQPKKKILQLTLKQPKGKKRWLSTSRKSACRTTHATRSAQRSRRREGREHDSPLGERPCTTFDAAPSAPAAHWPLADSTSPTNRRLKAVPSSGWESAGAKLWVDKRK</sequence>
<accession>A0A834ANV0</accession>
<evidence type="ECO:0000313" key="2">
    <source>
        <dbReference type="EMBL" id="KAF6114493.1"/>
    </source>
</evidence>
<dbReference type="EMBL" id="JABVXQ010000004">
    <property type="protein sequence ID" value="KAF6114493.1"/>
    <property type="molecule type" value="Genomic_DNA"/>
</dbReference>
<proteinExistence type="predicted"/>
<comment type="caution">
    <text evidence="2">The sequence shown here is derived from an EMBL/GenBank/DDBJ whole genome shotgun (WGS) entry which is preliminary data.</text>
</comment>
<dbReference type="AlphaFoldDB" id="A0A834ANV0"/>
<gene>
    <name evidence="2" type="ORF">HJG60_010485</name>
</gene>
<evidence type="ECO:0000256" key="1">
    <source>
        <dbReference type="SAM" id="MobiDB-lite"/>
    </source>
</evidence>
<evidence type="ECO:0000313" key="3">
    <source>
        <dbReference type="Proteomes" id="UP000664940"/>
    </source>
</evidence>
<dbReference type="Proteomes" id="UP000664940">
    <property type="component" value="Unassembled WGS sequence"/>
</dbReference>
<reference evidence="2 3" key="1">
    <citation type="journal article" date="2020" name="Nature">
        <title>Six reference-quality genomes reveal evolution of bat adaptations.</title>
        <authorList>
            <person name="Jebb D."/>
            <person name="Huang Z."/>
            <person name="Pippel M."/>
            <person name="Hughes G.M."/>
            <person name="Lavrichenko K."/>
            <person name="Devanna P."/>
            <person name="Winkler S."/>
            <person name="Jermiin L.S."/>
            <person name="Skirmuntt E.C."/>
            <person name="Katzourakis A."/>
            <person name="Burkitt-Gray L."/>
            <person name="Ray D.A."/>
            <person name="Sullivan K.A.M."/>
            <person name="Roscito J.G."/>
            <person name="Kirilenko B.M."/>
            <person name="Davalos L.M."/>
            <person name="Corthals A.P."/>
            <person name="Power M.L."/>
            <person name="Jones G."/>
            <person name="Ransome R.D."/>
            <person name="Dechmann D.K.N."/>
            <person name="Locatelli A.G."/>
            <person name="Puechmaille S.J."/>
            <person name="Fedrigo O."/>
            <person name="Jarvis E.D."/>
            <person name="Hiller M."/>
            <person name="Vernes S.C."/>
            <person name="Myers E.W."/>
            <person name="Teeling E.C."/>
        </authorList>
    </citation>
    <scope>NUCLEOTIDE SEQUENCE [LARGE SCALE GENOMIC DNA]</scope>
    <source>
        <strain evidence="2">Bat1K_MPI-CBG_1</strain>
    </source>
</reference>
<organism evidence="2 3">
    <name type="scientific">Phyllostomus discolor</name>
    <name type="common">pale spear-nosed bat</name>
    <dbReference type="NCBI Taxonomy" id="89673"/>
    <lineage>
        <taxon>Eukaryota</taxon>
        <taxon>Metazoa</taxon>
        <taxon>Chordata</taxon>
        <taxon>Craniata</taxon>
        <taxon>Vertebrata</taxon>
        <taxon>Euteleostomi</taxon>
        <taxon>Mammalia</taxon>
        <taxon>Eutheria</taxon>
        <taxon>Laurasiatheria</taxon>
        <taxon>Chiroptera</taxon>
        <taxon>Yangochiroptera</taxon>
        <taxon>Phyllostomidae</taxon>
        <taxon>Phyllostominae</taxon>
        <taxon>Phyllostomus</taxon>
    </lineage>
</organism>